<sequence length="896" mass="99087">MDQKDKSRNARAPLKSGESPKETRKTASREPPQRSSSAARSSVTTQKQSTRSSRTLTKEERRRLAAAAVPAPAQVTIDALASINYAAFKQRSLTARQRRARMMKDFLAAHNMGAQHIDEEWKEAHDALWNNYMHSSYAPQSREIQRLMDKVQQTELHYQQRLQHANAITSCVMSGIEGLLTRMTESGMSISAQTQVLSGDPDPVLATSADGVAKAATNEPNEKEQGIPHEEVRDYDPSQPLPHPPAFRFGEADQEEVTRVKKIFERAVASIAARKQHGNGADASLSFSSNKPAREDDGTLQNTMVFPESEAAHEADTPHTECAKTTEDVLSSSTVADAERLRQVNELHHELDRVGEAFVTLVKRVEVRHQQYQAKIAAQREALDDAATRTKLADDLLRGTIAQGEVEAGSAVVEVQKLSLKLHRRMVASEVAMQAALDTLIKESAEVCVANGALHDHAALTLNRENCLYAYMSRMEREVVEQADVLRQAQDTVTHLWRRVHTPAQLQQHQQTQSAAPNETGKADSSSFAVPNTSIENRNLFPPQYQEVLRQSDRSSLLELAERISQHSTEVAALAVRVLDEQQARATLHPVEAAAAREAHLRTVSTQQLLEKLDAEGYLRSNERQTTLPLSERVTRLVTQYDAYVDFNEQYARALVRQADVVRREQSPSQFAFFDSRTPVPGLKSAATSTPAAPVKSVSRKAAAPTTDAAASATKTCAPDTYTDSSVSLPYLQLWEGKQREAQQRQRELVTAAGDLSTTNPANSVDIGQIVNYLDRTTPHIRPKQELVPSPPRAITAGPATMPPPSALRPRRHTAIGATTLTCESTTPPPPPVPPRSGLASYILATYAENAENADHREEAAVQFLSGKRPKSRVLPYRDGERQFIERQREVFKQLI</sequence>
<dbReference type="EMBL" id="LGTL01000005">
    <property type="protein sequence ID" value="KPA82199.1"/>
    <property type="molecule type" value="Genomic_DNA"/>
</dbReference>
<feature type="compositionally biased region" description="Low complexity" evidence="2">
    <location>
        <begin position="33"/>
        <end position="55"/>
    </location>
</feature>
<evidence type="ECO:0000256" key="2">
    <source>
        <dbReference type="SAM" id="MobiDB-lite"/>
    </source>
</evidence>
<dbReference type="GeneID" id="26903612"/>
<feature type="compositionally biased region" description="Polar residues" evidence="2">
    <location>
        <begin position="523"/>
        <end position="537"/>
    </location>
</feature>
<accession>A0A0M9G4X3</accession>
<feature type="region of interest" description="Disordered" evidence="2">
    <location>
        <begin position="275"/>
        <end position="296"/>
    </location>
</feature>
<dbReference type="Proteomes" id="UP000037923">
    <property type="component" value="Unassembled WGS sequence"/>
</dbReference>
<feature type="region of interest" description="Disordered" evidence="2">
    <location>
        <begin position="215"/>
        <end position="237"/>
    </location>
</feature>
<dbReference type="VEuPathDB" id="TriTrypDB:LpyrH10_05_1810"/>
<keyword evidence="1" id="KW-0175">Coiled coil</keyword>
<reference evidence="3 4" key="1">
    <citation type="submission" date="2015-07" db="EMBL/GenBank/DDBJ databases">
        <title>High-quality genome of monoxenous trypanosomatid Leptomonas pyrrhocoris.</title>
        <authorList>
            <person name="Flegontov P."/>
            <person name="Butenko A."/>
            <person name="Firsov S."/>
            <person name="Vlcek C."/>
            <person name="Logacheva M.D."/>
            <person name="Field M."/>
            <person name="Filatov D."/>
            <person name="Flegontova O."/>
            <person name="Gerasimov E."/>
            <person name="Jackson A.P."/>
            <person name="Kelly S."/>
            <person name="Opperdoes F."/>
            <person name="O'Reilly A."/>
            <person name="Votypka J."/>
            <person name="Yurchenko V."/>
            <person name="Lukes J."/>
        </authorList>
    </citation>
    <scope>NUCLEOTIDE SEQUENCE [LARGE SCALE GENOMIC DNA]</scope>
    <source>
        <strain evidence="3">H10</strain>
    </source>
</reference>
<keyword evidence="4" id="KW-1185">Reference proteome</keyword>
<feature type="coiled-coil region" evidence="1">
    <location>
        <begin position="362"/>
        <end position="389"/>
    </location>
</feature>
<proteinExistence type="predicted"/>
<gene>
    <name evidence="3" type="ORF">ABB37_03321</name>
</gene>
<feature type="compositionally biased region" description="Basic and acidic residues" evidence="2">
    <location>
        <begin position="220"/>
        <end position="236"/>
    </location>
</feature>
<organism evidence="3 4">
    <name type="scientific">Leptomonas pyrrhocoris</name>
    <name type="common">Firebug parasite</name>
    <dbReference type="NCBI Taxonomy" id="157538"/>
    <lineage>
        <taxon>Eukaryota</taxon>
        <taxon>Discoba</taxon>
        <taxon>Euglenozoa</taxon>
        <taxon>Kinetoplastea</taxon>
        <taxon>Metakinetoplastina</taxon>
        <taxon>Trypanosomatida</taxon>
        <taxon>Trypanosomatidae</taxon>
        <taxon>Leishmaniinae</taxon>
        <taxon>Leptomonas</taxon>
    </lineage>
</organism>
<feature type="region of interest" description="Disordered" evidence="2">
    <location>
        <begin position="503"/>
        <end position="537"/>
    </location>
</feature>
<protein>
    <submittedName>
        <fullName evidence="3">Uncharacterized protein</fullName>
    </submittedName>
</protein>
<feature type="region of interest" description="Disordered" evidence="2">
    <location>
        <begin position="782"/>
        <end position="810"/>
    </location>
</feature>
<evidence type="ECO:0000313" key="3">
    <source>
        <dbReference type="EMBL" id="KPA82199.1"/>
    </source>
</evidence>
<name>A0A0M9G4X3_LEPPY</name>
<evidence type="ECO:0000313" key="4">
    <source>
        <dbReference type="Proteomes" id="UP000037923"/>
    </source>
</evidence>
<comment type="caution">
    <text evidence="3">The sequence shown here is derived from an EMBL/GenBank/DDBJ whole genome shotgun (WGS) entry which is preliminary data.</text>
</comment>
<feature type="region of interest" description="Disordered" evidence="2">
    <location>
        <begin position="1"/>
        <end position="70"/>
    </location>
</feature>
<dbReference type="RefSeq" id="XP_015660638.1">
    <property type="nucleotide sequence ID" value="XM_015800631.1"/>
</dbReference>
<dbReference type="OMA" id="QLMESRC"/>
<evidence type="ECO:0000256" key="1">
    <source>
        <dbReference type="SAM" id="Coils"/>
    </source>
</evidence>
<dbReference type="AlphaFoldDB" id="A0A0M9G4X3"/>
<dbReference type="OrthoDB" id="250181at2759"/>
<feature type="compositionally biased region" description="Basic and acidic residues" evidence="2">
    <location>
        <begin position="18"/>
        <end position="32"/>
    </location>
</feature>